<gene>
    <name evidence="2" type="ORF">MTR67_053160</name>
</gene>
<dbReference type="AlphaFoldDB" id="A0AAF0V874"/>
<name>A0AAF0V874_SOLVR</name>
<dbReference type="EMBL" id="CP133623">
    <property type="protein sequence ID" value="WMV59775.1"/>
    <property type="molecule type" value="Genomic_DNA"/>
</dbReference>
<organism evidence="2 3">
    <name type="scientific">Solanum verrucosum</name>
    <dbReference type="NCBI Taxonomy" id="315347"/>
    <lineage>
        <taxon>Eukaryota</taxon>
        <taxon>Viridiplantae</taxon>
        <taxon>Streptophyta</taxon>
        <taxon>Embryophyta</taxon>
        <taxon>Tracheophyta</taxon>
        <taxon>Spermatophyta</taxon>
        <taxon>Magnoliopsida</taxon>
        <taxon>eudicotyledons</taxon>
        <taxon>Gunneridae</taxon>
        <taxon>Pentapetalae</taxon>
        <taxon>asterids</taxon>
        <taxon>lamiids</taxon>
        <taxon>Solanales</taxon>
        <taxon>Solanaceae</taxon>
        <taxon>Solanoideae</taxon>
        <taxon>Solaneae</taxon>
        <taxon>Solanum</taxon>
    </lineage>
</organism>
<evidence type="ECO:0000256" key="1">
    <source>
        <dbReference type="SAM" id="MobiDB-lite"/>
    </source>
</evidence>
<evidence type="ECO:0000313" key="2">
    <source>
        <dbReference type="EMBL" id="WMV59775.1"/>
    </source>
</evidence>
<dbReference type="Proteomes" id="UP001234989">
    <property type="component" value="Chromosome 12"/>
</dbReference>
<accession>A0AAF0V874</accession>
<feature type="region of interest" description="Disordered" evidence="1">
    <location>
        <begin position="73"/>
        <end position="109"/>
    </location>
</feature>
<protein>
    <submittedName>
        <fullName evidence="2">Uncharacterized protein</fullName>
    </submittedName>
</protein>
<keyword evidence="3" id="KW-1185">Reference proteome</keyword>
<reference evidence="2" key="1">
    <citation type="submission" date="2023-08" db="EMBL/GenBank/DDBJ databases">
        <title>A de novo genome assembly of Solanum verrucosum Schlechtendal, a Mexican diploid species geographically isolated from the other diploid A-genome species in potato relatives.</title>
        <authorList>
            <person name="Hosaka K."/>
        </authorList>
    </citation>
    <scope>NUCLEOTIDE SEQUENCE</scope>
    <source>
        <tissue evidence="2">Young leaves</tissue>
    </source>
</reference>
<evidence type="ECO:0000313" key="3">
    <source>
        <dbReference type="Proteomes" id="UP001234989"/>
    </source>
</evidence>
<sequence>MQIWAESPVRVFAGEDLNSEISTQRSRGGKPLGKGEAPLQSQKITATAGRARVVSEAQSQKVTATAGRARVVSEACGQSSKSNEIVGRGEPNSKQSPILRLGPEQNKEGGLVNKKFDLASEKQGEFLEGLSGIKELAMQFLQAYNKWETSSMV</sequence>
<proteinExistence type="predicted"/>
<feature type="region of interest" description="Disordered" evidence="1">
    <location>
        <begin position="16"/>
        <end position="46"/>
    </location>
</feature>